<dbReference type="EMBL" id="SNRY01007643">
    <property type="protein sequence ID" value="KAA6310020.1"/>
    <property type="molecule type" value="Genomic_DNA"/>
</dbReference>
<evidence type="ECO:0000259" key="1">
    <source>
        <dbReference type="Pfam" id="PF06439"/>
    </source>
</evidence>
<comment type="caution">
    <text evidence="2">The sequence shown here is derived from an EMBL/GenBank/DDBJ whole genome shotgun (WGS) entry which is preliminary data.</text>
</comment>
<evidence type="ECO:0000313" key="2">
    <source>
        <dbReference type="EMBL" id="KAA6310020.1"/>
    </source>
</evidence>
<organism evidence="2">
    <name type="scientific">termite gut metagenome</name>
    <dbReference type="NCBI Taxonomy" id="433724"/>
    <lineage>
        <taxon>unclassified sequences</taxon>
        <taxon>metagenomes</taxon>
        <taxon>organismal metagenomes</taxon>
    </lineage>
</organism>
<feature type="domain" description="3-keto-alpha-glucoside-1,2-lyase/3-keto-2-hydroxy-glucal hydratase" evidence="1">
    <location>
        <begin position="2"/>
        <end position="128"/>
    </location>
</feature>
<reference evidence="2" key="1">
    <citation type="submission" date="2019-03" db="EMBL/GenBank/DDBJ databases">
        <title>Single cell metagenomics reveals metabolic interactions within the superorganism composed of flagellate Streblomastix strix and complex community of Bacteroidetes bacteria on its surface.</title>
        <authorList>
            <person name="Treitli S.C."/>
            <person name="Kolisko M."/>
            <person name="Husnik F."/>
            <person name="Keeling P."/>
            <person name="Hampl V."/>
        </authorList>
    </citation>
    <scope>NUCLEOTIDE SEQUENCE</scope>
    <source>
        <strain evidence="2">STM</strain>
    </source>
</reference>
<dbReference type="GO" id="GO:0016787">
    <property type="term" value="F:hydrolase activity"/>
    <property type="evidence" value="ECO:0007669"/>
    <property type="project" value="InterPro"/>
</dbReference>
<dbReference type="AlphaFoldDB" id="A0A5J4PMG8"/>
<dbReference type="Pfam" id="PF06439">
    <property type="entry name" value="3keto-disac_hyd"/>
    <property type="match status" value="1"/>
</dbReference>
<gene>
    <name evidence="2" type="ORF">EZS27_038600</name>
</gene>
<feature type="non-terminal residue" evidence="2">
    <location>
        <position position="1"/>
    </location>
</feature>
<accession>A0A5J4PMG8</accession>
<sequence length="131" mass="14462">ANNGLGIRTPMEGDAAYEGMELQILDNDAPMYSDLQLYQFHGSVYGIIPAKRGFLKPVGEWNYQEVIAEGNHIKITLNGTVIVDGDLREAVKDGTPDKQKHPGLFNKKGHIGFLGHGSAVKFKNIRVKELK</sequence>
<name>A0A5J4PMG8_9ZZZZ</name>
<proteinExistence type="predicted"/>
<dbReference type="InterPro" id="IPR010496">
    <property type="entry name" value="AL/BT2_dom"/>
</dbReference>
<dbReference type="Gene3D" id="2.60.120.560">
    <property type="entry name" value="Exo-inulinase, domain 1"/>
    <property type="match status" value="1"/>
</dbReference>
<protein>
    <recommendedName>
        <fullName evidence="1">3-keto-alpha-glucoside-1,2-lyase/3-keto-2-hydroxy-glucal hydratase domain-containing protein</fullName>
    </recommendedName>
</protein>